<dbReference type="PROSITE" id="PS51371">
    <property type="entry name" value="CBS"/>
    <property type="match status" value="1"/>
</dbReference>
<keyword evidence="2" id="KW-0378">Hydrolase</keyword>
<feature type="compositionally biased region" description="Low complexity" evidence="3">
    <location>
        <begin position="74"/>
        <end position="96"/>
    </location>
</feature>
<evidence type="ECO:0000256" key="1">
    <source>
        <dbReference type="PROSITE-ProRule" id="PRU00703"/>
    </source>
</evidence>
<evidence type="ECO:0000259" key="4">
    <source>
        <dbReference type="PROSITE" id="PS51371"/>
    </source>
</evidence>
<comment type="catalytic activity">
    <reaction evidence="2">
        <text>O-phospho-L-threonyl-[protein] + H2O = L-threonyl-[protein] + phosphate</text>
        <dbReference type="Rhea" id="RHEA:47004"/>
        <dbReference type="Rhea" id="RHEA-COMP:11060"/>
        <dbReference type="Rhea" id="RHEA-COMP:11605"/>
        <dbReference type="ChEBI" id="CHEBI:15377"/>
        <dbReference type="ChEBI" id="CHEBI:30013"/>
        <dbReference type="ChEBI" id="CHEBI:43474"/>
        <dbReference type="ChEBI" id="CHEBI:61977"/>
        <dbReference type="EC" id="3.1.3.16"/>
    </reaction>
</comment>
<keyword evidence="2" id="KW-0479">Metal-binding</keyword>
<feature type="domain" description="CBS" evidence="4">
    <location>
        <begin position="223"/>
        <end position="280"/>
    </location>
</feature>
<dbReference type="Pfam" id="PF00571">
    <property type="entry name" value="CBS"/>
    <property type="match status" value="1"/>
</dbReference>
<keyword evidence="2" id="KW-0460">Magnesium</keyword>
<keyword evidence="2" id="KW-0464">Manganese</keyword>
<comment type="catalytic activity">
    <reaction evidence="2">
        <text>O-phospho-L-seryl-[protein] + H2O = L-seryl-[protein] + phosphate</text>
        <dbReference type="Rhea" id="RHEA:20629"/>
        <dbReference type="Rhea" id="RHEA-COMP:9863"/>
        <dbReference type="Rhea" id="RHEA-COMP:11604"/>
        <dbReference type="ChEBI" id="CHEBI:15377"/>
        <dbReference type="ChEBI" id="CHEBI:29999"/>
        <dbReference type="ChEBI" id="CHEBI:43474"/>
        <dbReference type="ChEBI" id="CHEBI:83421"/>
        <dbReference type="EC" id="3.1.3.16"/>
    </reaction>
</comment>
<keyword evidence="1" id="KW-0129">CBS domain</keyword>
<keyword evidence="7" id="KW-1185">Reference proteome</keyword>
<dbReference type="CDD" id="cd02205">
    <property type="entry name" value="CBS_pair_SF"/>
    <property type="match status" value="1"/>
</dbReference>
<proteinExistence type="inferred from homology"/>
<feature type="domain" description="PPM-type phosphatase" evidence="5">
    <location>
        <begin position="364"/>
        <end position="659"/>
    </location>
</feature>
<organism evidence="6 7">
    <name type="scientific">Cyclostephanos tholiformis</name>
    <dbReference type="NCBI Taxonomy" id="382380"/>
    <lineage>
        <taxon>Eukaryota</taxon>
        <taxon>Sar</taxon>
        <taxon>Stramenopiles</taxon>
        <taxon>Ochrophyta</taxon>
        <taxon>Bacillariophyta</taxon>
        <taxon>Coscinodiscophyceae</taxon>
        <taxon>Thalassiosirophycidae</taxon>
        <taxon>Stephanodiscales</taxon>
        <taxon>Stephanodiscaceae</taxon>
        <taxon>Cyclostephanos</taxon>
    </lineage>
</organism>
<accession>A0ABD3R4K1</accession>
<dbReference type="InterPro" id="IPR039123">
    <property type="entry name" value="PPTC7"/>
</dbReference>
<keyword evidence="2" id="KW-0904">Protein phosphatase</keyword>
<evidence type="ECO:0000256" key="3">
    <source>
        <dbReference type="SAM" id="MobiDB-lite"/>
    </source>
</evidence>
<name>A0ABD3R4K1_9STRA</name>
<feature type="region of interest" description="Disordered" evidence="3">
    <location>
        <begin position="42"/>
        <end position="115"/>
    </location>
</feature>
<dbReference type="PANTHER" id="PTHR12320">
    <property type="entry name" value="PROTEIN PHOSPHATASE 2C"/>
    <property type="match status" value="1"/>
</dbReference>
<comment type="similarity">
    <text evidence="2">Belongs to the PP2C family.</text>
</comment>
<dbReference type="InterPro" id="IPR036457">
    <property type="entry name" value="PPM-type-like_dom_sf"/>
</dbReference>
<dbReference type="SUPFAM" id="SSF54631">
    <property type="entry name" value="CBS-domain pair"/>
    <property type="match status" value="1"/>
</dbReference>
<sequence length="667" mass="71953">MTPSVNLARAVLRDAATRTTPTRGGCATYSIARMAVIVGRATAGGGGGESPRVVRRGRSSSSSSSSAGGGGRHGVVVVDSSTAPSSSRVEDASSSSDEQSHPPLSPPPPSADNLLPRQKLSSVEISEVLKRKHTLRWVEPVISKDATVREAITVCIERKLNGMMVVDESDSANRRASSTTGLGLNQKCVGLITSRDILRMMAASIKAGKSSDEILDERISEHMTPIDRVIYGRPDETIATCRAIMAKNGIQCLPILAEGRVEGILTARDMQDVYFDAKDRGGKKNYLRDVSDRVGLSSDLTSMADPPVFVRQHLALKHAPLYLNVGVVEYPHPFKSADGIGSSRRNFGPQDLATDPSLSEDAHFVSEVELLGESGNHMQKLLYMGVADGVGSWREYNVDPREFSHRLMAECENVLSEASTQCSVVGGEADCSMISPAELMAQAYKRTKEANVIGSTTVCVALFDSVRHQLHFSNIGDSGIIVLRHIDSDVASTLQRGSTDLSIAFVSQQQLKSFNHPFQMGWTGEEIVEKNSSFRQASDSCTSSVHILRGDIIIMATDGLFDNVDVDDITKIAQQWEHESGFIDGGGIGSRNKRWSSGNSLTDLSARSVSKLAERLCRKARENSLDNTTDSPFALLAKENDIMWSGGMPDDCTVLAMHVVGKPSNAL</sequence>
<dbReference type="EMBL" id="JALLPB020000593">
    <property type="protein sequence ID" value="KAL3807723.1"/>
    <property type="molecule type" value="Genomic_DNA"/>
</dbReference>
<dbReference type="SUPFAM" id="SSF81606">
    <property type="entry name" value="PP2C-like"/>
    <property type="match status" value="1"/>
</dbReference>
<comment type="caution">
    <text evidence="6">The sequence shown here is derived from an EMBL/GenBank/DDBJ whole genome shotgun (WGS) entry which is preliminary data.</text>
</comment>
<dbReference type="InterPro" id="IPR000644">
    <property type="entry name" value="CBS_dom"/>
</dbReference>
<comment type="cofactor">
    <cofactor evidence="2">
        <name>Mg(2+)</name>
        <dbReference type="ChEBI" id="CHEBI:18420"/>
    </cofactor>
</comment>
<dbReference type="Gene3D" id="3.60.40.10">
    <property type="entry name" value="PPM-type phosphatase domain"/>
    <property type="match status" value="1"/>
</dbReference>
<evidence type="ECO:0000259" key="5">
    <source>
        <dbReference type="PROSITE" id="PS51746"/>
    </source>
</evidence>
<evidence type="ECO:0000313" key="7">
    <source>
        <dbReference type="Proteomes" id="UP001530377"/>
    </source>
</evidence>
<dbReference type="Proteomes" id="UP001530377">
    <property type="component" value="Unassembled WGS sequence"/>
</dbReference>
<dbReference type="InterPro" id="IPR001932">
    <property type="entry name" value="PPM-type_phosphatase-like_dom"/>
</dbReference>
<dbReference type="SMART" id="SM00332">
    <property type="entry name" value="PP2Cc"/>
    <property type="match status" value="1"/>
</dbReference>
<dbReference type="GO" id="GO:0046872">
    <property type="term" value="F:metal ion binding"/>
    <property type="evidence" value="ECO:0007669"/>
    <property type="project" value="UniProtKB-UniRule"/>
</dbReference>
<comment type="cofactor">
    <cofactor evidence="2">
        <name>Mn(2+)</name>
        <dbReference type="ChEBI" id="CHEBI:29035"/>
    </cofactor>
</comment>
<gene>
    <name evidence="6" type="ORF">ACHAXA_008296</name>
</gene>
<evidence type="ECO:0000256" key="2">
    <source>
        <dbReference type="RuleBase" id="RU366020"/>
    </source>
</evidence>
<reference evidence="6 7" key="1">
    <citation type="submission" date="2024-10" db="EMBL/GenBank/DDBJ databases">
        <title>Updated reference genomes for cyclostephanoid diatoms.</title>
        <authorList>
            <person name="Roberts W.R."/>
            <person name="Alverson A.J."/>
        </authorList>
    </citation>
    <scope>NUCLEOTIDE SEQUENCE [LARGE SCALE GENOMIC DNA]</scope>
    <source>
        <strain evidence="6 7">AJA228-03</strain>
    </source>
</reference>
<dbReference type="GO" id="GO:0004722">
    <property type="term" value="F:protein serine/threonine phosphatase activity"/>
    <property type="evidence" value="ECO:0007669"/>
    <property type="project" value="UniProtKB-EC"/>
</dbReference>
<dbReference type="PROSITE" id="PS51746">
    <property type="entry name" value="PPM_2"/>
    <property type="match status" value="1"/>
</dbReference>
<evidence type="ECO:0000313" key="6">
    <source>
        <dbReference type="EMBL" id="KAL3807723.1"/>
    </source>
</evidence>
<dbReference type="InterPro" id="IPR046342">
    <property type="entry name" value="CBS_dom_sf"/>
</dbReference>
<protein>
    <recommendedName>
        <fullName evidence="2">Protein phosphatase</fullName>
        <ecNumber evidence="2">3.1.3.16</ecNumber>
    </recommendedName>
</protein>
<dbReference type="EC" id="3.1.3.16" evidence="2"/>
<dbReference type="SMART" id="SM00116">
    <property type="entry name" value="CBS"/>
    <property type="match status" value="2"/>
</dbReference>
<dbReference type="Gene3D" id="3.10.580.10">
    <property type="entry name" value="CBS-domain"/>
    <property type="match status" value="1"/>
</dbReference>
<dbReference type="AlphaFoldDB" id="A0ABD3R4K1"/>
<dbReference type="PANTHER" id="PTHR12320:SF1">
    <property type="entry name" value="PROTEIN PHOSPHATASE PTC7 HOMOLOG"/>
    <property type="match status" value="1"/>
</dbReference>